<keyword evidence="5" id="KW-0687">Ribonucleoprotein</keyword>
<evidence type="ECO:0000256" key="2">
    <source>
        <dbReference type="ARBA" id="ARBA00022723"/>
    </source>
</evidence>
<evidence type="ECO:0000313" key="5">
    <source>
        <dbReference type="EMBL" id="ODN67149.1"/>
    </source>
</evidence>
<dbReference type="RefSeq" id="WP_069295708.1">
    <property type="nucleotide sequence ID" value="NZ_MCRI01000009.1"/>
</dbReference>
<dbReference type="PATRIC" id="fig|291169.3.peg.1225"/>
<reference evidence="5 6" key="1">
    <citation type="submission" date="2016-07" db="EMBL/GenBank/DDBJ databases">
        <title>Draft Genome Sequence of Methylophaga muralis Bur 1.</title>
        <authorList>
            <person name="Vasilenko O.V."/>
            <person name="Doronina N.V."/>
            <person name="Shmareva M.N."/>
            <person name="Tarlachkov S.V."/>
            <person name="Mustakhimov I."/>
            <person name="Trotsenko Y.A."/>
        </authorList>
    </citation>
    <scope>NUCLEOTIDE SEQUENCE [LARGE SCALE GENOMIC DNA]</scope>
    <source>
        <strain evidence="5 6">Bur 1</strain>
    </source>
</reference>
<comment type="caution">
    <text evidence="5">The sequence shown here is derived from an EMBL/GenBank/DDBJ whole genome shotgun (WGS) entry which is preliminary data.</text>
</comment>
<dbReference type="PANTHER" id="PTHR13096:SF8">
    <property type="entry name" value="RIBOSOMAL OXYGENASE 1"/>
    <property type="match status" value="1"/>
</dbReference>
<dbReference type="Proteomes" id="UP000094379">
    <property type="component" value="Unassembled WGS sequence"/>
</dbReference>
<dbReference type="GO" id="GO:0016706">
    <property type="term" value="F:2-oxoglutarate-dependent dioxygenase activity"/>
    <property type="evidence" value="ECO:0007669"/>
    <property type="project" value="TreeGrafter"/>
</dbReference>
<dbReference type="PANTHER" id="PTHR13096">
    <property type="entry name" value="MINA53 MYC INDUCED NUCLEAR ANTIGEN"/>
    <property type="match status" value="1"/>
</dbReference>
<dbReference type="STRING" id="291169.A9E74_01221"/>
<dbReference type="Pfam" id="PF08007">
    <property type="entry name" value="JmjC_2"/>
    <property type="match status" value="1"/>
</dbReference>
<dbReference type="SMART" id="SM00558">
    <property type="entry name" value="JmjC"/>
    <property type="match status" value="1"/>
</dbReference>
<dbReference type="GO" id="GO:0046872">
    <property type="term" value="F:metal ion binding"/>
    <property type="evidence" value="ECO:0007669"/>
    <property type="project" value="UniProtKB-KW"/>
</dbReference>
<dbReference type="GO" id="GO:0005840">
    <property type="term" value="C:ribosome"/>
    <property type="evidence" value="ECO:0007669"/>
    <property type="project" value="UniProtKB-KW"/>
</dbReference>
<protein>
    <submittedName>
        <fullName evidence="5">50S ribosomal protein L16 arginine hydroxylase</fullName>
        <ecNumber evidence="5">1.14.11.-</ecNumber>
    </submittedName>
</protein>
<keyword evidence="3" id="KW-0408">Iron</keyword>
<proteinExistence type="predicted"/>
<accession>A0A1E3GSX7</accession>
<sequence>MTGFFNTGLSQQQFLDEYWQKKPLVIRQAFPLPVSDLSPDDLAAFASEAEVESRLIEEFGEKPWQLRHGPFDDEDFADLPDTHWTLLVQDMDKHHPPLQQLLTAFEFLSAWRRDDLMISYAPEGGSVGPHTDSYDVFLLQAQGTRHWQISDKPLINATFRDDTDLRILQQFSADHDWKLQPGDMLYLPPHFAHHGVALNPCLTFSIGFRAPSQLQLLDAFSHTLLEQDVAEQLYADADVDVIHSATEIDGSAIQRFQNLLFETISDNQGLIALAVGRLVTETKSTLQDLAEEFVTDKPSLVEVDERFNTGEYLQRNVYLRFAWHNDSAGAYIFVAGEAYNVELAAVEQLPWLTTKAQIHQTDWQSIRNFPKLMDICCELIARVPGTGRKILPEFI</sequence>
<dbReference type="EC" id="1.14.11.-" evidence="5"/>
<gene>
    <name evidence="5" type="primary">ycfD</name>
    <name evidence="5" type="ORF">A9E74_01221</name>
</gene>
<dbReference type="SUPFAM" id="SSF51197">
    <property type="entry name" value="Clavaminate synthase-like"/>
    <property type="match status" value="1"/>
</dbReference>
<keyword evidence="5" id="KW-0560">Oxidoreductase</keyword>
<evidence type="ECO:0000313" key="6">
    <source>
        <dbReference type="Proteomes" id="UP000094379"/>
    </source>
</evidence>
<evidence type="ECO:0000256" key="1">
    <source>
        <dbReference type="ARBA" id="ARBA00001954"/>
    </source>
</evidence>
<keyword evidence="6" id="KW-1185">Reference proteome</keyword>
<dbReference type="EMBL" id="MCRI01000009">
    <property type="protein sequence ID" value="ODN67149.1"/>
    <property type="molecule type" value="Genomic_DNA"/>
</dbReference>
<evidence type="ECO:0000259" key="4">
    <source>
        <dbReference type="PROSITE" id="PS51184"/>
    </source>
</evidence>
<dbReference type="Gene3D" id="2.60.120.650">
    <property type="entry name" value="Cupin"/>
    <property type="match status" value="1"/>
</dbReference>
<dbReference type="InterPro" id="IPR039994">
    <property type="entry name" value="NO66-like"/>
</dbReference>
<evidence type="ECO:0000256" key="3">
    <source>
        <dbReference type="ARBA" id="ARBA00023004"/>
    </source>
</evidence>
<comment type="cofactor">
    <cofactor evidence="1">
        <name>Fe(2+)</name>
        <dbReference type="ChEBI" id="CHEBI:29033"/>
    </cofactor>
</comment>
<keyword evidence="2" id="KW-0479">Metal-binding</keyword>
<name>A0A1E3GSX7_9GAMM</name>
<keyword evidence="5" id="KW-0689">Ribosomal protein</keyword>
<dbReference type="AlphaFoldDB" id="A0A1E3GSX7"/>
<organism evidence="5 6">
    <name type="scientific">Methylophaga muralis</name>
    <dbReference type="NCBI Taxonomy" id="291169"/>
    <lineage>
        <taxon>Bacteria</taxon>
        <taxon>Pseudomonadati</taxon>
        <taxon>Pseudomonadota</taxon>
        <taxon>Gammaproteobacteria</taxon>
        <taxon>Thiotrichales</taxon>
        <taxon>Piscirickettsiaceae</taxon>
        <taxon>Methylophaga</taxon>
    </lineage>
</organism>
<dbReference type="PROSITE" id="PS51184">
    <property type="entry name" value="JMJC"/>
    <property type="match status" value="1"/>
</dbReference>
<dbReference type="Gene3D" id="3.40.366.30">
    <property type="entry name" value="50S ribosomal protein L16 arginine hydroxylase, Chain A, Domain 2"/>
    <property type="match status" value="1"/>
</dbReference>
<dbReference type="InterPro" id="IPR003347">
    <property type="entry name" value="JmjC_dom"/>
</dbReference>
<feature type="domain" description="JmjC" evidence="4">
    <location>
        <begin position="84"/>
        <end position="225"/>
    </location>
</feature>